<feature type="domain" description="ABC transporter" evidence="9">
    <location>
        <begin position="330"/>
        <end position="565"/>
    </location>
</feature>
<dbReference type="EMBL" id="CP151406">
    <property type="protein sequence ID" value="WZJ22871.1"/>
    <property type="molecule type" value="Genomic_DNA"/>
</dbReference>
<proteinExistence type="predicted"/>
<evidence type="ECO:0000313" key="12">
    <source>
        <dbReference type="Proteomes" id="UP001479520"/>
    </source>
</evidence>
<dbReference type="PROSITE" id="PS50893">
    <property type="entry name" value="ABC_TRANSPORTER_2"/>
    <property type="match status" value="1"/>
</dbReference>
<dbReference type="NCBIfam" id="TIGR01842">
    <property type="entry name" value="type_I_sec_PrtD"/>
    <property type="match status" value="1"/>
</dbReference>
<evidence type="ECO:0000256" key="2">
    <source>
        <dbReference type="ARBA" id="ARBA00022475"/>
    </source>
</evidence>
<evidence type="ECO:0000259" key="10">
    <source>
        <dbReference type="PROSITE" id="PS50929"/>
    </source>
</evidence>
<dbReference type="Proteomes" id="UP001479520">
    <property type="component" value="Chromosome"/>
</dbReference>
<dbReference type="SUPFAM" id="SSF90123">
    <property type="entry name" value="ABC transporter transmembrane region"/>
    <property type="match status" value="1"/>
</dbReference>
<evidence type="ECO:0000256" key="8">
    <source>
        <dbReference type="SAM" id="Phobius"/>
    </source>
</evidence>
<dbReference type="InterPro" id="IPR017871">
    <property type="entry name" value="ABC_transporter-like_CS"/>
</dbReference>
<name>A0ABZ2XJT3_9RHOO</name>
<dbReference type="Pfam" id="PF00664">
    <property type="entry name" value="ABC_membrane"/>
    <property type="match status" value="1"/>
</dbReference>
<keyword evidence="12" id="KW-1185">Reference proteome</keyword>
<evidence type="ECO:0000256" key="6">
    <source>
        <dbReference type="ARBA" id="ARBA00022989"/>
    </source>
</evidence>
<feature type="transmembrane region" description="Helical" evidence="8">
    <location>
        <begin position="154"/>
        <end position="173"/>
    </location>
</feature>
<accession>A0ABZ2XJT3</accession>
<feature type="domain" description="ABC transmembrane type-1" evidence="10">
    <location>
        <begin position="23"/>
        <end position="299"/>
    </location>
</feature>
<evidence type="ECO:0000256" key="3">
    <source>
        <dbReference type="ARBA" id="ARBA00022692"/>
    </source>
</evidence>
<dbReference type="PROSITE" id="PS50929">
    <property type="entry name" value="ABC_TM1F"/>
    <property type="match status" value="1"/>
</dbReference>
<dbReference type="PANTHER" id="PTHR24221:SF248">
    <property type="entry name" value="ABC TRANSPORTER TRANSMEMBRANE REGION"/>
    <property type="match status" value="1"/>
</dbReference>
<dbReference type="InterPro" id="IPR003439">
    <property type="entry name" value="ABC_transporter-like_ATP-bd"/>
</dbReference>
<keyword evidence="3 8" id="KW-0812">Transmembrane</keyword>
<dbReference type="InterPro" id="IPR010128">
    <property type="entry name" value="ATPase_T1SS_PrtD-like"/>
</dbReference>
<dbReference type="Gene3D" id="1.20.1560.10">
    <property type="entry name" value="ABC transporter type 1, transmembrane domain"/>
    <property type="match status" value="1"/>
</dbReference>
<dbReference type="Gene3D" id="3.40.50.300">
    <property type="entry name" value="P-loop containing nucleotide triphosphate hydrolases"/>
    <property type="match status" value="1"/>
</dbReference>
<evidence type="ECO:0000313" key="11">
    <source>
        <dbReference type="EMBL" id="WZJ22871.1"/>
    </source>
</evidence>
<keyword evidence="2" id="KW-1003">Cell membrane</keyword>
<reference evidence="11 12" key="1">
    <citation type="submission" date="2024-04" db="EMBL/GenBank/DDBJ databases">
        <title>Dissimilatory iodate-reducing microorganisms contribute to the enrichment of iodine in groundwater.</title>
        <authorList>
            <person name="Jiang Z."/>
        </authorList>
    </citation>
    <scope>NUCLEOTIDE SEQUENCE [LARGE SCALE GENOMIC DNA]</scope>
    <source>
        <strain evidence="11 12">NCP973</strain>
    </source>
</reference>
<evidence type="ECO:0000259" key="9">
    <source>
        <dbReference type="PROSITE" id="PS50893"/>
    </source>
</evidence>
<keyword evidence="4" id="KW-0547">Nucleotide-binding</keyword>
<keyword evidence="7 8" id="KW-0472">Membrane</keyword>
<dbReference type="SUPFAM" id="SSF52540">
    <property type="entry name" value="P-loop containing nucleoside triphosphate hydrolases"/>
    <property type="match status" value="1"/>
</dbReference>
<organism evidence="11 12">
    <name type="scientific">Azonexus hydrophilus</name>
    <dbReference type="NCBI Taxonomy" id="418702"/>
    <lineage>
        <taxon>Bacteria</taxon>
        <taxon>Pseudomonadati</taxon>
        <taxon>Pseudomonadota</taxon>
        <taxon>Betaproteobacteria</taxon>
        <taxon>Rhodocyclales</taxon>
        <taxon>Azonexaceae</taxon>
        <taxon>Azonexus</taxon>
    </lineage>
</organism>
<dbReference type="PANTHER" id="PTHR24221">
    <property type="entry name" value="ATP-BINDING CASSETTE SUB-FAMILY B"/>
    <property type="match status" value="1"/>
</dbReference>
<dbReference type="Pfam" id="PF00005">
    <property type="entry name" value="ABC_tran"/>
    <property type="match status" value="1"/>
</dbReference>
<dbReference type="InterPro" id="IPR003593">
    <property type="entry name" value="AAA+_ATPase"/>
</dbReference>
<evidence type="ECO:0000256" key="1">
    <source>
        <dbReference type="ARBA" id="ARBA00004651"/>
    </source>
</evidence>
<gene>
    <name evidence="11" type="ORF">AADV58_06935</name>
</gene>
<evidence type="ECO:0000256" key="7">
    <source>
        <dbReference type="ARBA" id="ARBA00023136"/>
    </source>
</evidence>
<feature type="transmembrane region" description="Helical" evidence="8">
    <location>
        <begin position="57"/>
        <end position="77"/>
    </location>
</feature>
<dbReference type="PROSITE" id="PS00211">
    <property type="entry name" value="ABC_TRANSPORTER_1"/>
    <property type="match status" value="1"/>
</dbReference>
<comment type="subcellular location">
    <subcellularLocation>
        <location evidence="1">Cell membrane</location>
        <topology evidence="1">Multi-pass membrane protein</topology>
    </subcellularLocation>
</comment>
<dbReference type="InterPro" id="IPR027417">
    <property type="entry name" value="P-loop_NTPase"/>
</dbReference>
<sequence length="570" mass="62262">MLTVPHQTIRLSLRACRDSFINVGLFSMCINIAMLVPAIYMLQVYDRVVVGASMPTLYMLTLLMLVFLIAMGVLEWARQDIMRRVSNRLDLQLAPLLFDVGYRQAWLSAGMAAGTQPLQDLKGIRQFVSSHGLFAFFDTPWVPVYLLVMFAFHPWIGLIGLLSALLLLGITLANERLTGQHQKAAEQAYHEAGRMLTQVLRNSEVMSAMGMLSRLRQRWLSESRGALVKQNAAAEISSILTAVSKSLRIIIQSLILGLGAYLAIRQEISPGMMIAGSILLGRALAPIDQMLGSWKQFATAREQYQRLNASLQADPAPETRMTLPTPRGEVRVEDIVVTAPGGNSPLLSDVSFHCAPGTIVGVIGPSAAGKSTLARALLGIWPCVKGSVRLDGAEIHGWNKDELGSHIGYLPQDIELFEGSVSDNIARFGPADPEKVVQAARDAGIHDMILRLPQGYDTQLGNGGSKLSGGQRQRLGIARAIYGRPCLIVLDEPNANLDHVGEEALLETLDILRENASTVFLITHKTRILSATDKLLVLADGSLSMFGPRDRVLAELNKLAPVRQIKEAWA</sequence>
<evidence type="ECO:0000256" key="4">
    <source>
        <dbReference type="ARBA" id="ARBA00022741"/>
    </source>
</evidence>
<feature type="transmembrane region" description="Helical" evidence="8">
    <location>
        <begin position="20"/>
        <end position="45"/>
    </location>
</feature>
<keyword evidence="6 8" id="KW-1133">Transmembrane helix</keyword>
<dbReference type="SMART" id="SM00382">
    <property type="entry name" value="AAA"/>
    <property type="match status" value="1"/>
</dbReference>
<dbReference type="InterPro" id="IPR039421">
    <property type="entry name" value="Type_1_exporter"/>
</dbReference>
<keyword evidence="5" id="KW-0067">ATP-binding</keyword>
<protein>
    <submittedName>
        <fullName evidence="11">Type I secretion system permease/ATPase</fullName>
    </submittedName>
</protein>
<dbReference type="RefSeq" id="WP_341744400.1">
    <property type="nucleotide sequence ID" value="NZ_CP151406.1"/>
</dbReference>
<dbReference type="InterPro" id="IPR011527">
    <property type="entry name" value="ABC1_TM_dom"/>
</dbReference>
<evidence type="ECO:0000256" key="5">
    <source>
        <dbReference type="ARBA" id="ARBA00022840"/>
    </source>
</evidence>
<dbReference type="InterPro" id="IPR036640">
    <property type="entry name" value="ABC1_TM_sf"/>
</dbReference>